<protein>
    <recommendedName>
        <fullName evidence="3">PIN domain-containing protein</fullName>
    </recommendedName>
</protein>
<dbReference type="RefSeq" id="WP_148738733.1">
    <property type="nucleotide sequence ID" value="NZ_VSTH01000022.1"/>
</dbReference>
<gene>
    <name evidence="1" type="ORF">FXV83_08470</name>
</gene>
<evidence type="ECO:0000313" key="1">
    <source>
        <dbReference type="EMBL" id="TYO66993.1"/>
    </source>
</evidence>
<sequence>MPAARYMMDTTEFNAVAKGEIALSTYARFRVFATHVQLDELKNDPDEQRRARLISAFHQIDPETLPTESAQWDISKWDQAKWPADDGLFDRMLTRLIELDRRDRGDNQRRDVLIAETAIKNGLTLLSNDGHLRMVTTEFGGHAMQPPR</sequence>
<keyword evidence="2" id="KW-1185">Reference proteome</keyword>
<name>A0A5S4YSG7_9BRAD</name>
<dbReference type="Gene3D" id="3.40.50.1010">
    <property type="entry name" value="5'-nuclease"/>
    <property type="match status" value="1"/>
</dbReference>
<accession>A0A5S4YSG7</accession>
<proteinExistence type="predicted"/>
<evidence type="ECO:0000313" key="2">
    <source>
        <dbReference type="Proteomes" id="UP000324797"/>
    </source>
</evidence>
<evidence type="ECO:0008006" key="3">
    <source>
        <dbReference type="Google" id="ProtNLM"/>
    </source>
</evidence>
<dbReference type="Proteomes" id="UP000324797">
    <property type="component" value="Unassembled WGS sequence"/>
</dbReference>
<reference evidence="1 2" key="1">
    <citation type="submission" date="2019-08" db="EMBL/GenBank/DDBJ databases">
        <title>Bradyrhizobium hipponensis sp. nov., a rhizobium isolated from a Lupinus angustifolius root nodule in Tunisia.</title>
        <authorList>
            <person name="Off K."/>
            <person name="Rejili M."/>
            <person name="Mars M."/>
            <person name="Brachmann A."/>
            <person name="Marin M."/>
        </authorList>
    </citation>
    <scope>NUCLEOTIDE SEQUENCE [LARGE SCALE GENOMIC DNA]</scope>
    <source>
        <strain evidence="2">aSej3</strain>
    </source>
</reference>
<dbReference type="AlphaFoldDB" id="A0A5S4YSG7"/>
<organism evidence="1 2">
    <name type="scientific">Bradyrhizobium hipponense</name>
    <dbReference type="NCBI Taxonomy" id="2605638"/>
    <lineage>
        <taxon>Bacteria</taxon>
        <taxon>Pseudomonadati</taxon>
        <taxon>Pseudomonadota</taxon>
        <taxon>Alphaproteobacteria</taxon>
        <taxon>Hyphomicrobiales</taxon>
        <taxon>Nitrobacteraceae</taxon>
        <taxon>Bradyrhizobium</taxon>
    </lineage>
</organism>
<dbReference type="EMBL" id="VSTH01000022">
    <property type="protein sequence ID" value="TYO66993.1"/>
    <property type="molecule type" value="Genomic_DNA"/>
</dbReference>
<comment type="caution">
    <text evidence="1">The sequence shown here is derived from an EMBL/GenBank/DDBJ whole genome shotgun (WGS) entry which is preliminary data.</text>
</comment>